<evidence type="ECO:0008006" key="3">
    <source>
        <dbReference type="Google" id="ProtNLM"/>
    </source>
</evidence>
<dbReference type="AlphaFoldDB" id="M5FP25"/>
<dbReference type="OMA" id="HIAHEDT"/>
<dbReference type="OrthoDB" id="3158924at2759"/>
<dbReference type="EMBL" id="JH795874">
    <property type="protein sequence ID" value="EJT98165.1"/>
    <property type="molecule type" value="Genomic_DNA"/>
</dbReference>
<dbReference type="Proteomes" id="UP000030653">
    <property type="component" value="Unassembled WGS sequence"/>
</dbReference>
<sequence>IHLTFHTSLLRPYVHSDKVLFPGRDLDTVYGNALDGEQIVELIDDHHWRQHKLHFHFIWSDGDQSWESASKADRLTQLDEYLELQGMKTPEELPKRNAQG</sequence>
<protein>
    <recommendedName>
        <fullName evidence="3">Chromo domain-containing protein</fullName>
    </recommendedName>
</protein>
<organism evidence="1 2">
    <name type="scientific">Dacryopinax primogenitus (strain DJM 731)</name>
    <name type="common">Brown rot fungus</name>
    <dbReference type="NCBI Taxonomy" id="1858805"/>
    <lineage>
        <taxon>Eukaryota</taxon>
        <taxon>Fungi</taxon>
        <taxon>Dikarya</taxon>
        <taxon>Basidiomycota</taxon>
        <taxon>Agaricomycotina</taxon>
        <taxon>Dacrymycetes</taxon>
        <taxon>Dacrymycetales</taxon>
        <taxon>Dacrymycetaceae</taxon>
        <taxon>Dacryopinax</taxon>
    </lineage>
</organism>
<dbReference type="STRING" id="1858805.M5FP25"/>
<dbReference type="HOGENOM" id="CLU_132807_1_0_1"/>
<evidence type="ECO:0000313" key="1">
    <source>
        <dbReference type="EMBL" id="EJT98165.1"/>
    </source>
</evidence>
<proteinExistence type="predicted"/>
<evidence type="ECO:0000313" key="2">
    <source>
        <dbReference type="Proteomes" id="UP000030653"/>
    </source>
</evidence>
<feature type="non-terminal residue" evidence="1">
    <location>
        <position position="1"/>
    </location>
</feature>
<reference evidence="1 2" key="1">
    <citation type="journal article" date="2012" name="Science">
        <title>The Paleozoic origin of enzymatic lignin decomposition reconstructed from 31 fungal genomes.</title>
        <authorList>
            <person name="Floudas D."/>
            <person name="Binder M."/>
            <person name="Riley R."/>
            <person name="Barry K."/>
            <person name="Blanchette R.A."/>
            <person name="Henrissat B."/>
            <person name="Martinez A.T."/>
            <person name="Otillar R."/>
            <person name="Spatafora J.W."/>
            <person name="Yadav J.S."/>
            <person name="Aerts A."/>
            <person name="Benoit I."/>
            <person name="Boyd A."/>
            <person name="Carlson A."/>
            <person name="Copeland A."/>
            <person name="Coutinho P.M."/>
            <person name="de Vries R.P."/>
            <person name="Ferreira P."/>
            <person name="Findley K."/>
            <person name="Foster B."/>
            <person name="Gaskell J."/>
            <person name="Glotzer D."/>
            <person name="Gorecki P."/>
            <person name="Heitman J."/>
            <person name="Hesse C."/>
            <person name="Hori C."/>
            <person name="Igarashi K."/>
            <person name="Jurgens J.A."/>
            <person name="Kallen N."/>
            <person name="Kersten P."/>
            <person name="Kohler A."/>
            <person name="Kuees U."/>
            <person name="Kumar T.K.A."/>
            <person name="Kuo A."/>
            <person name="LaButti K."/>
            <person name="Larrondo L.F."/>
            <person name="Lindquist E."/>
            <person name="Ling A."/>
            <person name="Lombard V."/>
            <person name="Lucas S."/>
            <person name="Lundell T."/>
            <person name="Martin R."/>
            <person name="McLaughlin D.J."/>
            <person name="Morgenstern I."/>
            <person name="Morin E."/>
            <person name="Murat C."/>
            <person name="Nagy L.G."/>
            <person name="Nolan M."/>
            <person name="Ohm R.A."/>
            <person name="Patyshakuliyeva A."/>
            <person name="Rokas A."/>
            <person name="Ruiz-Duenas F.J."/>
            <person name="Sabat G."/>
            <person name="Salamov A."/>
            <person name="Samejima M."/>
            <person name="Schmutz J."/>
            <person name="Slot J.C."/>
            <person name="St John F."/>
            <person name="Stenlid J."/>
            <person name="Sun H."/>
            <person name="Sun S."/>
            <person name="Syed K."/>
            <person name="Tsang A."/>
            <person name="Wiebenga A."/>
            <person name="Young D."/>
            <person name="Pisabarro A."/>
            <person name="Eastwood D.C."/>
            <person name="Martin F."/>
            <person name="Cullen D."/>
            <person name="Grigoriev I.V."/>
            <person name="Hibbett D.S."/>
        </authorList>
    </citation>
    <scope>NUCLEOTIDE SEQUENCE [LARGE SCALE GENOMIC DNA]</scope>
    <source>
        <strain evidence="1 2">DJM-731 SS1</strain>
    </source>
</reference>
<keyword evidence="2" id="KW-1185">Reference proteome</keyword>
<dbReference type="GeneID" id="63690541"/>
<name>M5FP25_DACPD</name>
<dbReference type="RefSeq" id="XP_040625063.1">
    <property type="nucleotide sequence ID" value="XM_040775479.1"/>
</dbReference>
<accession>M5FP25</accession>
<gene>
    <name evidence="1" type="ORF">DACRYDRAFT_58049</name>
</gene>